<dbReference type="SUPFAM" id="SSF144083">
    <property type="entry name" value="Magnesium transport protein CorA, transmembrane region"/>
    <property type="match status" value="1"/>
</dbReference>
<feature type="transmembrane region" description="Helical" evidence="6">
    <location>
        <begin position="289"/>
        <end position="309"/>
    </location>
</feature>
<evidence type="ECO:0000256" key="2">
    <source>
        <dbReference type="ARBA" id="ARBA00009765"/>
    </source>
</evidence>
<evidence type="ECO:0000313" key="7">
    <source>
        <dbReference type="EMBL" id="MBO8453307.1"/>
    </source>
</evidence>
<comment type="caution">
    <text evidence="7">The sequence shown here is derived from an EMBL/GenBank/DDBJ whole genome shotgun (WGS) entry which is preliminary data.</text>
</comment>
<dbReference type="Proteomes" id="UP000771749">
    <property type="component" value="Unassembled WGS sequence"/>
</dbReference>
<evidence type="ECO:0000256" key="5">
    <source>
        <dbReference type="ARBA" id="ARBA00023136"/>
    </source>
</evidence>
<dbReference type="InterPro" id="IPR045861">
    <property type="entry name" value="CorA_cytoplasmic_dom"/>
</dbReference>
<sequence>MIEIFYKSNGQMQMSQSEDMLKSLKMQDVVWIDLFAPSGDEKRAAEAFVGTTIQSRATAEEIESSSRFSETENAIFANTNFLIPGPEEYSMEAVSFIITGNVLTTLRECPLRSFTDLQRRMLAFPKMYPSGFRVFVSILEQRIDLDADMIELMSKEIEQYNRKVSLGEDINEEFLLDINQLQENTMLVRENIVDKQRVISSLLKSSKYPHELQAKLNVMLKDISSLINHTNFGFERLEYLQNTVIGLINLDQNKIMKVFTLVSLLLMPPTLIASFYGMNVVLPMTGTRWDWVIILALMLLSFGMILLIFKKRRML</sequence>
<dbReference type="GO" id="GO:0015087">
    <property type="term" value="F:cobalt ion transmembrane transporter activity"/>
    <property type="evidence" value="ECO:0007669"/>
    <property type="project" value="TreeGrafter"/>
</dbReference>
<evidence type="ECO:0000256" key="4">
    <source>
        <dbReference type="ARBA" id="ARBA00022989"/>
    </source>
</evidence>
<keyword evidence="4 6" id="KW-1133">Transmembrane helix</keyword>
<dbReference type="SUPFAM" id="SSF143865">
    <property type="entry name" value="CorA soluble domain-like"/>
    <property type="match status" value="1"/>
</dbReference>
<gene>
    <name evidence="7" type="ORF">IAC07_01120</name>
</gene>
<dbReference type="PANTHER" id="PTHR47685:SF1">
    <property type="entry name" value="MAGNESIUM TRANSPORT PROTEIN CORA"/>
    <property type="match status" value="1"/>
</dbReference>
<comment type="subcellular location">
    <subcellularLocation>
        <location evidence="1">Membrane</location>
        <topology evidence="1">Multi-pass membrane protein</topology>
    </subcellularLocation>
</comment>
<dbReference type="InterPro" id="IPR045863">
    <property type="entry name" value="CorA_TM1_TM2"/>
</dbReference>
<dbReference type="InterPro" id="IPR002523">
    <property type="entry name" value="MgTranspt_CorA/ZnTranspt_ZntB"/>
</dbReference>
<name>A0A940IFT8_9BACT</name>
<dbReference type="NCBIfam" id="TIGR01167">
    <property type="entry name" value="LPXTG_anchor"/>
    <property type="match status" value="1"/>
</dbReference>
<reference evidence="7" key="1">
    <citation type="submission" date="2020-10" db="EMBL/GenBank/DDBJ databases">
        <authorList>
            <person name="Gilroy R."/>
        </authorList>
    </citation>
    <scope>NUCLEOTIDE SEQUENCE</scope>
    <source>
        <strain evidence="7">F1-3629</strain>
    </source>
</reference>
<organism evidence="7 8">
    <name type="scientific">Candidatus Cryptobacteroides gallistercoris</name>
    <dbReference type="NCBI Taxonomy" id="2840765"/>
    <lineage>
        <taxon>Bacteria</taxon>
        <taxon>Pseudomonadati</taxon>
        <taxon>Bacteroidota</taxon>
        <taxon>Bacteroidia</taxon>
        <taxon>Bacteroidales</taxon>
        <taxon>Candidatus Cryptobacteroides</taxon>
    </lineage>
</organism>
<protein>
    <submittedName>
        <fullName evidence="7">LPXTG cell wall anchor domain-containing protein</fullName>
    </submittedName>
</protein>
<dbReference type="GO" id="GO:0015095">
    <property type="term" value="F:magnesium ion transmembrane transporter activity"/>
    <property type="evidence" value="ECO:0007669"/>
    <property type="project" value="TreeGrafter"/>
</dbReference>
<dbReference type="Gene3D" id="1.20.58.340">
    <property type="entry name" value="Magnesium transport protein CorA, transmembrane region"/>
    <property type="match status" value="2"/>
</dbReference>
<dbReference type="AlphaFoldDB" id="A0A940IFT8"/>
<accession>A0A940IFT8</accession>
<dbReference type="Pfam" id="PF01544">
    <property type="entry name" value="CorA"/>
    <property type="match status" value="1"/>
</dbReference>
<dbReference type="InterPro" id="IPR050829">
    <property type="entry name" value="CorA_MIT"/>
</dbReference>
<dbReference type="PANTHER" id="PTHR47685">
    <property type="entry name" value="MAGNESIUM TRANSPORT PROTEIN CORA"/>
    <property type="match status" value="1"/>
</dbReference>
<feature type="transmembrane region" description="Helical" evidence="6">
    <location>
        <begin position="258"/>
        <end position="277"/>
    </location>
</feature>
<evidence type="ECO:0000256" key="6">
    <source>
        <dbReference type="SAM" id="Phobius"/>
    </source>
</evidence>
<proteinExistence type="inferred from homology"/>
<dbReference type="GO" id="GO:0015099">
    <property type="term" value="F:nickel cation transmembrane transporter activity"/>
    <property type="evidence" value="ECO:0007669"/>
    <property type="project" value="TreeGrafter"/>
</dbReference>
<keyword evidence="3 6" id="KW-0812">Transmembrane</keyword>
<dbReference type="GO" id="GO:0016020">
    <property type="term" value="C:membrane"/>
    <property type="evidence" value="ECO:0007669"/>
    <property type="project" value="UniProtKB-SubCell"/>
</dbReference>
<reference evidence="7" key="2">
    <citation type="journal article" date="2021" name="PeerJ">
        <title>Extensive microbial diversity within the chicken gut microbiome revealed by metagenomics and culture.</title>
        <authorList>
            <person name="Gilroy R."/>
            <person name="Ravi A."/>
            <person name="Getino M."/>
            <person name="Pursley I."/>
            <person name="Horton D.L."/>
            <person name="Alikhan N.F."/>
            <person name="Baker D."/>
            <person name="Gharbi K."/>
            <person name="Hall N."/>
            <person name="Watson M."/>
            <person name="Adriaenssens E.M."/>
            <person name="Foster-Nyarko E."/>
            <person name="Jarju S."/>
            <person name="Secka A."/>
            <person name="Antonio M."/>
            <person name="Oren A."/>
            <person name="Chaudhuri R.R."/>
            <person name="La Ragione R."/>
            <person name="Hildebrand F."/>
            <person name="Pallen M.J."/>
        </authorList>
    </citation>
    <scope>NUCLEOTIDE SEQUENCE</scope>
    <source>
        <strain evidence="7">F1-3629</strain>
    </source>
</reference>
<evidence type="ECO:0000256" key="1">
    <source>
        <dbReference type="ARBA" id="ARBA00004141"/>
    </source>
</evidence>
<keyword evidence="5 6" id="KW-0472">Membrane</keyword>
<evidence type="ECO:0000256" key="3">
    <source>
        <dbReference type="ARBA" id="ARBA00022692"/>
    </source>
</evidence>
<dbReference type="Gene3D" id="3.30.460.20">
    <property type="entry name" value="CorA soluble domain-like"/>
    <property type="match status" value="1"/>
</dbReference>
<evidence type="ECO:0000313" key="8">
    <source>
        <dbReference type="Proteomes" id="UP000771749"/>
    </source>
</evidence>
<comment type="similarity">
    <text evidence="2">Belongs to the CorA metal ion transporter (MIT) (TC 1.A.35) family.</text>
</comment>
<dbReference type="EMBL" id="JADIMJ010000019">
    <property type="protein sequence ID" value="MBO8453307.1"/>
    <property type="molecule type" value="Genomic_DNA"/>
</dbReference>